<protein>
    <recommendedName>
        <fullName evidence="6">S-protein homolog</fullName>
    </recommendedName>
</protein>
<evidence type="ECO:0000313" key="7">
    <source>
        <dbReference type="EMBL" id="MCL7036642.1"/>
    </source>
</evidence>
<feature type="chain" id="PRO_5041481787" description="S-protein homolog" evidence="6">
    <location>
        <begin position="30"/>
        <end position="143"/>
    </location>
</feature>
<name>A0AA41SHG9_PAPNU</name>
<evidence type="ECO:0000256" key="3">
    <source>
        <dbReference type="ARBA" id="ARBA00022471"/>
    </source>
</evidence>
<comment type="caution">
    <text evidence="7">The sequence shown here is derived from an EMBL/GenBank/DDBJ whole genome shotgun (WGS) entry which is preliminary data.</text>
</comment>
<keyword evidence="8" id="KW-1185">Reference proteome</keyword>
<dbReference type="Proteomes" id="UP001177140">
    <property type="component" value="Unassembled WGS sequence"/>
</dbReference>
<accession>A0AA41SHG9</accession>
<comment type="similarity">
    <text evidence="2 6">Belongs to the plant self-incompatibility (S1) protein family.</text>
</comment>
<evidence type="ECO:0000256" key="5">
    <source>
        <dbReference type="ARBA" id="ARBA00022729"/>
    </source>
</evidence>
<dbReference type="GO" id="GO:0060320">
    <property type="term" value="P:rejection of self pollen"/>
    <property type="evidence" value="ECO:0007669"/>
    <property type="project" value="UniProtKB-KW"/>
</dbReference>
<evidence type="ECO:0000313" key="8">
    <source>
        <dbReference type="Proteomes" id="UP001177140"/>
    </source>
</evidence>
<comment type="subcellular location">
    <subcellularLocation>
        <location evidence="1 6">Secreted</location>
    </subcellularLocation>
</comment>
<evidence type="ECO:0000256" key="4">
    <source>
        <dbReference type="ARBA" id="ARBA00022525"/>
    </source>
</evidence>
<dbReference type="EMBL" id="JAJJMA010170202">
    <property type="protein sequence ID" value="MCL7036642.1"/>
    <property type="molecule type" value="Genomic_DNA"/>
</dbReference>
<keyword evidence="5 6" id="KW-0732">Signal</keyword>
<dbReference type="InterPro" id="IPR010264">
    <property type="entry name" value="Self-incomp_S1"/>
</dbReference>
<dbReference type="Pfam" id="PF05938">
    <property type="entry name" value="Self-incomp_S1"/>
    <property type="match status" value="1"/>
</dbReference>
<sequence length="143" mass="17136">MMITSHNLKYVLILFTMMVFTVMVRECSSQSIHASVTNEISKGVELHIHCKSKDTDFGDHTLINGVKFTWNFNINMFFTTLYWCNMSWTNVDGKYVHGSYNMYVARRDWKRCENYCHFYVRKDCVYGYIRKKRAFECVYSWAH</sequence>
<keyword evidence="3 6" id="KW-0713">Self-incompatibility</keyword>
<evidence type="ECO:0000256" key="1">
    <source>
        <dbReference type="ARBA" id="ARBA00004613"/>
    </source>
</evidence>
<evidence type="ECO:0000256" key="2">
    <source>
        <dbReference type="ARBA" id="ARBA00005581"/>
    </source>
</evidence>
<keyword evidence="4 6" id="KW-0964">Secreted</keyword>
<feature type="signal peptide" evidence="6">
    <location>
        <begin position="1"/>
        <end position="29"/>
    </location>
</feature>
<gene>
    <name evidence="7" type="ORF">MKW94_024014</name>
</gene>
<proteinExistence type="inferred from homology"/>
<dbReference type="AlphaFoldDB" id="A0AA41SHG9"/>
<dbReference type="PANTHER" id="PTHR31232:SF18">
    <property type="entry name" value="S-PROTEIN HOMOLOG"/>
    <property type="match status" value="1"/>
</dbReference>
<dbReference type="GO" id="GO:0005576">
    <property type="term" value="C:extracellular region"/>
    <property type="evidence" value="ECO:0007669"/>
    <property type="project" value="UniProtKB-SubCell"/>
</dbReference>
<organism evidence="7 8">
    <name type="scientific">Papaver nudicaule</name>
    <name type="common">Iceland poppy</name>
    <dbReference type="NCBI Taxonomy" id="74823"/>
    <lineage>
        <taxon>Eukaryota</taxon>
        <taxon>Viridiplantae</taxon>
        <taxon>Streptophyta</taxon>
        <taxon>Embryophyta</taxon>
        <taxon>Tracheophyta</taxon>
        <taxon>Spermatophyta</taxon>
        <taxon>Magnoliopsida</taxon>
        <taxon>Ranunculales</taxon>
        <taxon>Papaveraceae</taxon>
        <taxon>Papaveroideae</taxon>
        <taxon>Papaver</taxon>
    </lineage>
</organism>
<reference evidence="7" key="1">
    <citation type="submission" date="2022-03" db="EMBL/GenBank/DDBJ databases">
        <title>A functionally conserved STORR gene fusion in Papaver species that diverged 16.8 million years ago.</title>
        <authorList>
            <person name="Catania T."/>
        </authorList>
    </citation>
    <scope>NUCLEOTIDE SEQUENCE</scope>
    <source>
        <strain evidence="7">S-191538</strain>
    </source>
</reference>
<dbReference type="PANTHER" id="PTHR31232">
    <property type="match status" value="1"/>
</dbReference>
<evidence type="ECO:0000256" key="6">
    <source>
        <dbReference type="RuleBase" id="RU367044"/>
    </source>
</evidence>